<keyword evidence="8 9" id="KW-0472">Membrane</keyword>
<dbReference type="GO" id="GO:0006865">
    <property type="term" value="P:amino acid transport"/>
    <property type="evidence" value="ECO:0007669"/>
    <property type="project" value="UniProtKB-KW"/>
</dbReference>
<dbReference type="PROSITE" id="PS50928">
    <property type="entry name" value="ABC_TM1"/>
    <property type="match status" value="1"/>
</dbReference>
<keyword evidence="3 9" id="KW-0813">Transport</keyword>
<dbReference type="PANTHER" id="PTHR30614">
    <property type="entry name" value="MEMBRANE COMPONENT OF AMINO ACID ABC TRANSPORTER"/>
    <property type="match status" value="1"/>
</dbReference>
<evidence type="ECO:0000256" key="3">
    <source>
        <dbReference type="ARBA" id="ARBA00022448"/>
    </source>
</evidence>
<comment type="similarity">
    <text evidence="2">Belongs to the binding-protein-dependent transport system permease family. HisMQ subfamily.</text>
</comment>
<dbReference type="SUPFAM" id="SSF161098">
    <property type="entry name" value="MetI-like"/>
    <property type="match status" value="1"/>
</dbReference>
<evidence type="ECO:0000259" key="10">
    <source>
        <dbReference type="PROSITE" id="PS50928"/>
    </source>
</evidence>
<evidence type="ECO:0000256" key="4">
    <source>
        <dbReference type="ARBA" id="ARBA00022475"/>
    </source>
</evidence>
<dbReference type="RefSeq" id="WP_074932801.1">
    <property type="nucleotide sequence ID" value="NZ_FORI01000008.1"/>
</dbReference>
<dbReference type="GO" id="GO:0043190">
    <property type="term" value="C:ATP-binding cassette (ABC) transporter complex"/>
    <property type="evidence" value="ECO:0007669"/>
    <property type="project" value="InterPro"/>
</dbReference>
<dbReference type="Gene3D" id="1.10.3720.10">
    <property type="entry name" value="MetI-like"/>
    <property type="match status" value="1"/>
</dbReference>
<sequence length="225" mass="25388">MSDRYIKMLHAMLNGSVTSLEVFFLTIIFSIPLALPIAMGRMSRHKLLSGTTNVFLLIIRGTPLMLQLLVVYFGPGLFVRWLISRGYDVTFRWNRFAAAIVALSINYAAYFAEIYRGGIESIPRGQYEAAKVLGYTPSQTFFRVVLPQVIKRIVPAMGNEVITLVKDTALVSVIGVSELLMVAKERQGAMFSFVPLFIAGVFYFVMNWVVSIAFQRLEKKLSYYS</sequence>
<dbReference type="InterPro" id="IPR010065">
    <property type="entry name" value="AA_ABC_transptr_permease_3TM"/>
</dbReference>
<dbReference type="CDD" id="cd06261">
    <property type="entry name" value="TM_PBP2"/>
    <property type="match status" value="1"/>
</dbReference>
<reference evidence="12" key="1">
    <citation type="submission" date="2016-10" db="EMBL/GenBank/DDBJ databases">
        <authorList>
            <person name="Varghese N."/>
            <person name="Submissions S."/>
        </authorList>
    </citation>
    <scope>NUCLEOTIDE SEQUENCE [LARGE SCALE GENOMIC DNA]</scope>
    <source>
        <strain evidence="12">XBD1002</strain>
    </source>
</reference>
<evidence type="ECO:0000256" key="8">
    <source>
        <dbReference type="ARBA" id="ARBA00023136"/>
    </source>
</evidence>
<feature type="transmembrane region" description="Helical" evidence="9">
    <location>
        <begin position="93"/>
        <end position="112"/>
    </location>
</feature>
<organism evidence="11 12">
    <name type="scientific">Treponema bryantii</name>
    <dbReference type="NCBI Taxonomy" id="163"/>
    <lineage>
        <taxon>Bacteria</taxon>
        <taxon>Pseudomonadati</taxon>
        <taxon>Spirochaetota</taxon>
        <taxon>Spirochaetia</taxon>
        <taxon>Spirochaetales</taxon>
        <taxon>Treponemataceae</taxon>
        <taxon>Treponema</taxon>
    </lineage>
</organism>
<dbReference type="EMBL" id="FORI01000008">
    <property type="protein sequence ID" value="SFI94178.1"/>
    <property type="molecule type" value="Genomic_DNA"/>
</dbReference>
<dbReference type="InterPro" id="IPR035906">
    <property type="entry name" value="MetI-like_sf"/>
</dbReference>
<feature type="domain" description="ABC transmembrane type-1" evidence="10">
    <location>
        <begin position="16"/>
        <end position="214"/>
    </location>
</feature>
<evidence type="ECO:0000256" key="2">
    <source>
        <dbReference type="ARBA" id="ARBA00010072"/>
    </source>
</evidence>
<dbReference type="AlphaFoldDB" id="A0A1I3MB33"/>
<feature type="transmembrane region" description="Helical" evidence="9">
    <location>
        <begin position="22"/>
        <end position="42"/>
    </location>
</feature>
<keyword evidence="7 9" id="KW-1133">Transmembrane helix</keyword>
<evidence type="ECO:0000313" key="11">
    <source>
        <dbReference type="EMBL" id="SFI94178.1"/>
    </source>
</evidence>
<name>A0A1I3MB33_9SPIR</name>
<proteinExistence type="inferred from homology"/>
<dbReference type="OrthoDB" id="9774451at2"/>
<evidence type="ECO:0000256" key="5">
    <source>
        <dbReference type="ARBA" id="ARBA00022692"/>
    </source>
</evidence>
<dbReference type="PANTHER" id="PTHR30614:SF0">
    <property type="entry name" value="L-CYSTINE TRANSPORT SYSTEM PERMEASE PROTEIN TCYL"/>
    <property type="match status" value="1"/>
</dbReference>
<protein>
    <submittedName>
        <fullName evidence="11">Polar amino acid transport system permease protein</fullName>
    </submittedName>
</protein>
<evidence type="ECO:0000256" key="1">
    <source>
        <dbReference type="ARBA" id="ARBA00004429"/>
    </source>
</evidence>
<keyword evidence="12" id="KW-1185">Reference proteome</keyword>
<evidence type="ECO:0000256" key="6">
    <source>
        <dbReference type="ARBA" id="ARBA00022970"/>
    </source>
</evidence>
<keyword evidence="5 9" id="KW-0812">Transmembrane</keyword>
<evidence type="ECO:0000313" key="12">
    <source>
        <dbReference type="Proteomes" id="UP000182737"/>
    </source>
</evidence>
<dbReference type="Proteomes" id="UP000182737">
    <property type="component" value="Unassembled WGS sequence"/>
</dbReference>
<dbReference type="InterPro" id="IPR000515">
    <property type="entry name" value="MetI-like"/>
</dbReference>
<keyword evidence="6" id="KW-0029">Amino-acid transport</keyword>
<dbReference type="Pfam" id="PF00528">
    <property type="entry name" value="BPD_transp_1"/>
    <property type="match status" value="1"/>
</dbReference>
<evidence type="ECO:0000256" key="7">
    <source>
        <dbReference type="ARBA" id="ARBA00022989"/>
    </source>
</evidence>
<feature type="transmembrane region" description="Helical" evidence="9">
    <location>
        <begin position="189"/>
        <end position="214"/>
    </location>
</feature>
<feature type="transmembrane region" description="Helical" evidence="9">
    <location>
        <begin position="54"/>
        <end position="73"/>
    </location>
</feature>
<keyword evidence="4" id="KW-1003">Cell membrane</keyword>
<dbReference type="GO" id="GO:0022857">
    <property type="term" value="F:transmembrane transporter activity"/>
    <property type="evidence" value="ECO:0007669"/>
    <property type="project" value="InterPro"/>
</dbReference>
<gene>
    <name evidence="11" type="ORF">SAMN04487775_108164</name>
</gene>
<accession>A0A1I3MB33</accession>
<dbReference type="NCBIfam" id="TIGR01726">
    <property type="entry name" value="HEQRo_perm_3TM"/>
    <property type="match status" value="1"/>
</dbReference>
<comment type="subcellular location">
    <subcellularLocation>
        <location evidence="1">Cell inner membrane</location>
        <topology evidence="1">Multi-pass membrane protein</topology>
    </subcellularLocation>
    <subcellularLocation>
        <location evidence="9">Cell membrane</location>
        <topology evidence="9">Multi-pass membrane protein</topology>
    </subcellularLocation>
</comment>
<dbReference type="InterPro" id="IPR043429">
    <property type="entry name" value="ArtM/GltK/GlnP/TcyL/YhdX-like"/>
</dbReference>
<evidence type="ECO:0000256" key="9">
    <source>
        <dbReference type="RuleBase" id="RU363032"/>
    </source>
</evidence>